<dbReference type="PANTHER" id="PTHR15192">
    <property type="entry name" value="PROTEIN CBG05349"/>
    <property type="match status" value="1"/>
</dbReference>
<sequence length="559" mass="60665">MARQLPRSVDTVIIGNGPSALILSYILHGHIPYYIGGHHDTILDLKLGKRPSLLELTPDLYAHFLSSLRYSTQALPVNTLLDTLIRPNADTEVNPPSCVEWRYEPERAISHVAIGDAPQAGGQWAENPVSASADIGALSYAEQLSLPGYAYAEHLKRKEVQEQCDFVRPSRTEVADYLQAYPSAVGISDTVFTDTKVGDVSRAAEGFFIGSLGIRCKHLVLASGIFTVNIPPPRLLAPIAELDSHCEPLLVIGSGFSAADVIISTPKTRKVIHIFQWSPDTRPSPLRGCHHTAYPEYATVYRQMKVAAIASPRAITAKSPVLRRKSNPFFSQRDWHTSYEGLPNAEVLAVSRSEETGAATVTIRLASGDTVSRTVGGLEYVVGRRGTLDYLSPDLRAEIAGIDILPSEDTTSTLISGHTLRPKAETSFEVARNIFIVGSLAGDSLIRHAVGSCVFAAGRILGAIPSTFSPTDTPVPDPSTPQSSSPTRNMEDEPGADLKYNLSTSTPKRNSPQSSVPPSPATLANGHTDLHLDRRKLARAVEVANVENRFWVDMEVWGR</sequence>
<dbReference type="EMBL" id="ML977314">
    <property type="protein sequence ID" value="KAF2120182.1"/>
    <property type="molecule type" value="Genomic_DNA"/>
</dbReference>
<gene>
    <name evidence="2" type="ORF">BDV96DRAFT_320352</name>
</gene>
<keyword evidence="3" id="KW-1185">Reference proteome</keyword>
<name>A0A6A5ZKR2_9PLEO</name>
<dbReference type="Gene3D" id="3.50.50.60">
    <property type="entry name" value="FAD/NAD(P)-binding domain"/>
    <property type="match status" value="1"/>
</dbReference>
<protein>
    <recommendedName>
        <fullName evidence="4">FAD/NAD(P)-binding domain-containing protein</fullName>
    </recommendedName>
</protein>
<dbReference type="OrthoDB" id="412005at2759"/>
<accession>A0A6A5ZKR2</accession>
<dbReference type="PANTHER" id="PTHR15192:SF8">
    <property type="entry name" value="FAD_NAD(P)-BINDING DOMAIN-CONTAINING PROTEIN"/>
    <property type="match status" value="1"/>
</dbReference>
<reference evidence="2" key="1">
    <citation type="journal article" date="2020" name="Stud. Mycol.">
        <title>101 Dothideomycetes genomes: a test case for predicting lifestyles and emergence of pathogens.</title>
        <authorList>
            <person name="Haridas S."/>
            <person name="Albert R."/>
            <person name="Binder M."/>
            <person name="Bloem J."/>
            <person name="Labutti K."/>
            <person name="Salamov A."/>
            <person name="Andreopoulos B."/>
            <person name="Baker S."/>
            <person name="Barry K."/>
            <person name="Bills G."/>
            <person name="Bluhm B."/>
            <person name="Cannon C."/>
            <person name="Castanera R."/>
            <person name="Culley D."/>
            <person name="Daum C."/>
            <person name="Ezra D."/>
            <person name="Gonzalez J."/>
            <person name="Henrissat B."/>
            <person name="Kuo A."/>
            <person name="Liang C."/>
            <person name="Lipzen A."/>
            <person name="Lutzoni F."/>
            <person name="Magnuson J."/>
            <person name="Mondo S."/>
            <person name="Nolan M."/>
            <person name="Ohm R."/>
            <person name="Pangilinan J."/>
            <person name="Park H.-J."/>
            <person name="Ramirez L."/>
            <person name="Alfaro M."/>
            <person name="Sun H."/>
            <person name="Tritt A."/>
            <person name="Yoshinaga Y."/>
            <person name="Zwiers L.-H."/>
            <person name="Turgeon B."/>
            <person name="Goodwin S."/>
            <person name="Spatafora J."/>
            <person name="Crous P."/>
            <person name="Grigoriev I."/>
        </authorList>
    </citation>
    <scope>NUCLEOTIDE SEQUENCE</scope>
    <source>
        <strain evidence="2">CBS 627.86</strain>
    </source>
</reference>
<proteinExistence type="predicted"/>
<dbReference type="InterPro" id="IPR029731">
    <property type="entry name" value="OSGIN1/2"/>
</dbReference>
<evidence type="ECO:0000313" key="2">
    <source>
        <dbReference type="EMBL" id="KAF2120182.1"/>
    </source>
</evidence>
<dbReference type="Proteomes" id="UP000799770">
    <property type="component" value="Unassembled WGS sequence"/>
</dbReference>
<feature type="region of interest" description="Disordered" evidence="1">
    <location>
        <begin position="467"/>
        <end position="526"/>
    </location>
</feature>
<feature type="compositionally biased region" description="Polar residues" evidence="1">
    <location>
        <begin position="501"/>
        <end position="514"/>
    </location>
</feature>
<dbReference type="InterPro" id="IPR036188">
    <property type="entry name" value="FAD/NAD-bd_sf"/>
</dbReference>
<dbReference type="AlphaFoldDB" id="A0A6A5ZKR2"/>
<dbReference type="SUPFAM" id="SSF51905">
    <property type="entry name" value="FAD/NAD(P)-binding domain"/>
    <property type="match status" value="1"/>
</dbReference>
<evidence type="ECO:0000313" key="3">
    <source>
        <dbReference type="Proteomes" id="UP000799770"/>
    </source>
</evidence>
<evidence type="ECO:0008006" key="4">
    <source>
        <dbReference type="Google" id="ProtNLM"/>
    </source>
</evidence>
<organism evidence="2 3">
    <name type="scientific">Lophiotrema nucula</name>
    <dbReference type="NCBI Taxonomy" id="690887"/>
    <lineage>
        <taxon>Eukaryota</taxon>
        <taxon>Fungi</taxon>
        <taxon>Dikarya</taxon>
        <taxon>Ascomycota</taxon>
        <taxon>Pezizomycotina</taxon>
        <taxon>Dothideomycetes</taxon>
        <taxon>Pleosporomycetidae</taxon>
        <taxon>Pleosporales</taxon>
        <taxon>Lophiotremataceae</taxon>
        <taxon>Lophiotrema</taxon>
    </lineage>
</organism>
<evidence type="ECO:0000256" key="1">
    <source>
        <dbReference type="SAM" id="MobiDB-lite"/>
    </source>
</evidence>